<dbReference type="OrthoDB" id="1306246at2759"/>
<accession>A0A9J5XLP3</accession>
<protein>
    <submittedName>
        <fullName evidence="1">Uncharacterized protein</fullName>
    </submittedName>
</protein>
<evidence type="ECO:0000313" key="1">
    <source>
        <dbReference type="EMBL" id="KAG5587960.1"/>
    </source>
</evidence>
<dbReference type="EMBL" id="JACXVP010000009">
    <property type="protein sequence ID" value="KAG5587960.1"/>
    <property type="molecule type" value="Genomic_DNA"/>
</dbReference>
<reference evidence="1 2" key="1">
    <citation type="submission" date="2020-09" db="EMBL/GenBank/DDBJ databases">
        <title>De no assembly of potato wild relative species, Solanum commersonii.</title>
        <authorList>
            <person name="Cho K."/>
        </authorList>
    </citation>
    <scope>NUCLEOTIDE SEQUENCE [LARGE SCALE GENOMIC DNA]</scope>
    <source>
        <strain evidence="1">LZ3.2</strain>
        <tissue evidence="1">Leaf</tissue>
    </source>
</reference>
<gene>
    <name evidence="1" type="ORF">H5410_048394</name>
</gene>
<name>A0A9J5XLP3_SOLCO</name>
<dbReference type="Proteomes" id="UP000824120">
    <property type="component" value="Chromosome 9"/>
</dbReference>
<proteinExistence type="predicted"/>
<keyword evidence="2" id="KW-1185">Reference proteome</keyword>
<dbReference type="AlphaFoldDB" id="A0A9J5XLP3"/>
<comment type="caution">
    <text evidence="1">The sequence shown here is derived from an EMBL/GenBank/DDBJ whole genome shotgun (WGS) entry which is preliminary data.</text>
</comment>
<sequence length="147" mass="16935">MLVVKVLMLALVKRKEKQKVRYDEDCEVSIFELGMVFEGANRFEKAMAIIFVEYGGEIKLRPNEKHRVRVKCKMLIVNGCYMLLLRDSGRIVSQPYIRIWEIQDLVRKTLGLYVGACKGELLVVVGKNGNNQMYPIARAIVDLRNKT</sequence>
<evidence type="ECO:0000313" key="2">
    <source>
        <dbReference type="Proteomes" id="UP000824120"/>
    </source>
</evidence>
<organism evidence="1 2">
    <name type="scientific">Solanum commersonii</name>
    <name type="common">Commerson's wild potato</name>
    <name type="synonym">Commerson's nightshade</name>
    <dbReference type="NCBI Taxonomy" id="4109"/>
    <lineage>
        <taxon>Eukaryota</taxon>
        <taxon>Viridiplantae</taxon>
        <taxon>Streptophyta</taxon>
        <taxon>Embryophyta</taxon>
        <taxon>Tracheophyta</taxon>
        <taxon>Spermatophyta</taxon>
        <taxon>Magnoliopsida</taxon>
        <taxon>eudicotyledons</taxon>
        <taxon>Gunneridae</taxon>
        <taxon>Pentapetalae</taxon>
        <taxon>asterids</taxon>
        <taxon>lamiids</taxon>
        <taxon>Solanales</taxon>
        <taxon>Solanaceae</taxon>
        <taxon>Solanoideae</taxon>
        <taxon>Solaneae</taxon>
        <taxon>Solanum</taxon>
    </lineage>
</organism>